<keyword evidence="3 7" id="KW-0409">Iron storage</keyword>
<proteinExistence type="inferred from homology"/>
<evidence type="ECO:0000256" key="7">
    <source>
        <dbReference type="PIRNR" id="PIRNR002560"/>
    </source>
</evidence>
<protein>
    <recommendedName>
        <fullName evidence="7">Bacterioferritin</fullName>
    </recommendedName>
</protein>
<evidence type="ECO:0000259" key="8">
    <source>
        <dbReference type="PROSITE" id="PS50905"/>
    </source>
</evidence>
<dbReference type="PRINTS" id="PR00601">
    <property type="entry name" value="BACFERRITIN"/>
</dbReference>
<feature type="domain" description="Ferritin-like diiron" evidence="8">
    <location>
        <begin position="1"/>
        <end position="146"/>
    </location>
</feature>
<keyword evidence="10" id="KW-1185">Reference proteome</keyword>
<organism evidence="9 10">
    <name type="scientific">Orrella daihaiensis</name>
    <dbReference type="NCBI Taxonomy" id="2782176"/>
    <lineage>
        <taxon>Bacteria</taxon>
        <taxon>Pseudomonadati</taxon>
        <taxon>Pseudomonadota</taxon>
        <taxon>Betaproteobacteria</taxon>
        <taxon>Burkholderiales</taxon>
        <taxon>Alcaligenaceae</taxon>
        <taxon>Orrella</taxon>
    </lineage>
</organism>
<accession>A0ABY4APJ7</accession>
<dbReference type="InterPro" id="IPR008331">
    <property type="entry name" value="Ferritin_DPS_dom"/>
</dbReference>
<dbReference type="InterPro" id="IPR002024">
    <property type="entry name" value="Bacterioferritin"/>
</dbReference>
<evidence type="ECO:0000256" key="1">
    <source>
        <dbReference type="ARBA" id="ARBA00001970"/>
    </source>
</evidence>
<dbReference type="RefSeq" id="WP_243479379.1">
    <property type="nucleotide sequence ID" value="NZ_CP063982.1"/>
</dbReference>
<evidence type="ECO:0000256" key="6">
    <source>
        <dbReference type="ARBA" id="ARBA00023004"/>
    </source>
</evidence>
<comment type="similarity">
    <text evidence="2 7">Belongs to the bacterioferritin family.</text>
</comment>
<sequence>MKADRKIITALNTVLKSQLTGINQYFLHARMFANWGFEGLNKSHYKTSIRLMKESDKLIERILFLEGLPNLQSLGKLQIGENVHEALKGDLNYELTSQHKAIEAAIQITGELQYFASEQMLRDLMQSCEDNIDQLETRLSLIDTMGLANYLQTQIEGDD</sequence>
<evidence type="ECO:0000313" key="10">
    <source>
        <dbReference type="Proteomes" id="UP000831607"/>
    </source>
</evidence>
<dbReference type="PANTHER" id="PTHR30295:SF0">
    <property type="entry name" value="BACTERIOFERRITIN"/>
    <property type="match status" value="1"/>
</dbReference>
<dbReference type="InterPro" id="IPR009040">
    <property type="entry name" value="Ferritin-like_diiron"/>
</dbReference>
<dbReference type="PROSITE" id="PS50905">
    <property type="entry name" value="FERRITIN_LIKE"/>
    <property type="match status" value="1"/>
</dbReference>
<evidence type="ECO:0000313" key="9">
    <source>
        <dbReference type="EMBL" id="UOD50962.1"/>
    </source>
</evidence>
<dbReference type="Pfam" id="PF00210">
    <property type="entry name" value="Ferritin"/>
    <property type="match status" value="1"/>
</dbReference>
<dbReference type="PIRSF" id="PIRSF002560">
    <property type="entry name" value="Bacterioferritin"/>
    <property type="match status" value="1"/>
</dbReference>
<evidence type="ECO:0000256" key="5">
    <source>
        <dbReference type="ARBA" id="ARBA00022723"/>
    </source>
</evidence>
<dbReference type="InterPro" id="IPR012347">
    <property type="entry name" value="Ferritin-like"/>
</dbReference>
<evidence type="ECO:0000256" key="2">
    <source>
        <dbReference type="ARBA" id="ARBA00008093"/>
    </source>
</evidence>
<dbReference type="Gene3D" id="1.20.1260.10">
    <property type="match status" value="1"/>
</dbReference>
<comment type="cofactor">
    <cofactor evidence="1">
        <name>heme b</name>
        <dbReference type="ChEBI" id="CHEBI:60344"/>
    </cofactor>
</comment>
<keyword evidence="6 7" id="KW-0408">Iron</keyword>
<dbReference type="CDD" id="cd00907">
    <property type="entry name" value="Bacterioferritin"/>
    <property type="match status" value="1"/>
</dbReference>
<dbReference type="Proteomes" id="UP000831607">
    <property type="component" value="Chromosome"/>
</dbReference>
<keyword evidence="4" id="KW-0349">Heme</keyword>
<evidence type="ECO:0000256" key="4">
    <source>
        <dbReference type="ARBA" id="ARBA00022617"/>
    </source>
</evidence>
<evidence type="ECO:0000256" key="3">
    <source>
        <dbReference type="ARBA" id="ARBA00022434"/>
    </source>
</evidence>
<dbReference type="EMBL" id="CP063982">
    <property type="protein sequence ID" value="UOD50962.1"/>
    <property type="molecule type" value="Genomic_DNA"/>
</dbReference>
<dbReference type="SUPFAM" id="SSF47240">
    <property type="entry name" value="Ferritin-like"/>
    <property type="match status" value="1"/>
</dbReference>
<reference evidence="9 10" key="1">
    <citation type="submission" date="2020-11" db="EMBL/GenBank/DDBJ databases">
        <title>Algicoccus daihaiensis sp.nov., isolated from Daihai Lake in Inner Mongolia.</title>
        <authorList>
            <person name="Kai J."/>
        </authorList>
    </citation>
    <scope>NUCLEOTIDE SEQUENCE [LARGE SCALE GENOMIC DNA]</scope>
    <source>
        <strain evidence="10">f23</strain>
    </source>
</reference>
<gene>
    <name evidence="9" type="primary">bfr</name>
    <name evidence="9" type="ORF">DHf2319_03325</name>
</gene>
<keyword evidence="5 7" id="KW-0479">Metal-binding</keyword>
<dbReference type="NCBIfam" id="TIGR00754">
    <property type="entry name" value="bfr"/>
    <property type="match status" value="1"/>
</dbReference>
<name>A0ABY4APJ7_9BURK</name>
<dbReference type="PANTHER" id="PTHR30295">
    <property type="entry name" value="BACTERIOFERRITIN"/>
    <property type="match status" value="1"/>
</dbReference>
<dbReference type="InterPro" id="IPR009078">
    <property type="entry name" value="Ferritin-like_SF"/>
</dbReference>